<keyword evidence="1" id="KW-0812">Transmembrane</keyword>
<protein>
    <submittedName>
        <fullName evidence="2">Uncharacterized protein</fullName>
    </submittedName>
</protein>
<evidence type="ECO:0000313" key="3">
    <source>
        <dbReference type="Proteomes" id="UP000216101"/>
    </source>
</evidence>
<organism evidence="2 3">
    <name type="scientific">Cellvibrio mixtus</name>
    <dbReference type="NCBI Taxonomy" id="39650"/>
    <lineage>
        <taxon>Bacteria</taxon>
        <taxon>Pseudomonadati</taxon>
        <taxon>Pseudomonadota</taxon>
        <taxon>Gammaproteobacteria</taxon>
        <taxon>Cellvibrionales</taxon>
        <taxon>Cellvibrionaceae</taxon>
        <taxon>Cellvibrio</taxon>
    </lineage>
</organism>
<evidence type="ECO:0000256" key="1">
    <source>
        <dbReference type="SAM" id="Phobius"/>
    </source>
</evidence>
<dbReference type="RefSeq" id="WP_094986120.1">
    <property type="nucleotide sequence ID" value="NZ_NHNI01000003.1"/>
</dbReference>
<dbReference type="EMBL" id="NHNI01000003">
    <property type="protein sequence ID" value="OZY83841.1"/>
    <property type="molecule type" value="Genomic_DNA"/>
</dbReference>
<dbReference type="Proteomes" id="UP000216101">
    <property type="component" value="Unassembled WGS sequence"/>
</dbReference>
<evidence type="ECO:0000313" key="2">
    <source>
        <dbReference type="EMBL" id="OZY83841.1"/>
    </source>
</evidence>
<accession>A0A266Q383</accession>
<name>A0A266Q383_9GAMM</name>
<sequence length="65" mass="7260">MSQVPSPTNHSISTLDQFPLLGYPEFSQGLQSHIRILRLLGNGFLMLGFLLITSAVVYDCLHQPF</sequence>
<reference evidence="3" key="1">
    <citation type="submission" date="2017-05" db="EMBL/GenBank/DDBJ databases">
        <authorList>
            <person name="Barney B.M."/>
        </authorList>
    </citation>
    <scope>NUCLEOTIDE SEQUENCE [LARGE SCALE GENOMIC DNA]</scope>
    <source>
        <strain evidence="3">PSBB022</strain>
    </source>
</reference>
<feature type="transmembrane region" description="Helical" evidence="1">
    <location>
        <begin position="39"/>
        <end position="58"/>
    </location>
</feature>
<keyword evidence="1" id="KW-0472">Membrane</keyword>
<keyword evidence="1" id="KW-1133">Transmembrane helix</keyword>
<proteinExistence type="predicted"/>
<gene>
    <name evidence="2" type="ORF">CBP51_18665</name>
</gene>
<comment type="caution">
    <text evidence="2">The sequence shown here is derived from an EMBL/GenBank/DDBJ whole genome shotgun (WGS) entry which is preliminary data.</text>
</comment>
<dbReference type="AlphaFoldDB" id="A0A266Q383"/>
<keyword evidence="3" id="KW-1185">Reference proteome</keyword>